<keyword evidence="15" id="KW-1185">Reference proteome</keyword>
<evidence type="ECO:0000256" key="11">
    <source>
        <dbReference type="PIRSR" id="PIRSR602401-1"/>
    </source>
</evidence>
<gene>
    <name evidence="14" type="ORF">POPTR_008G205200</name>
</gene>
<dbReference type="PANTHER" id="PTHR47947:SF62">
    <property type="entry name" value="CYTOCHROME P450, FAMILY 81, SUBFAMILY D, POLYPEPTIDE 5"/>
    <property type="match status" value="1"/>
</dbReference>
<reference evidence="14 15" key="1">
    <citation type="journal article" date="2006" name="Science">
        <title>The genome of black cottonwood, Populus trichocarpa (Torr. &amp; Gray).</title>
        <authorList>
            <person name="Tuskan G.A."/>
            <person name="Difazio S."/>
            <person name="Jansson S."/>
            <person name="Bohlmann J."/>
            <person name="Grigoriev I."/>
            <person name="Hellsten U."/>
            <person name="Putnam N."/>
            <person name="Ralph S."/>
            <person name="Rombauts S."/>
            <person name="Salamov A."/>
            <person name="Schein J."/>
            <person name="Sterck L."/>
            <person name="Aerts A."/>
            <person name="Bhalerao R.R."/>
            <person name="Bhalerao R.P."/>
            <person name="Blaudez D."/>
            <person name="Boerjan W."/>
            <person name="Brun A."/>
            <person name="Brunner A."/>
            <person name="Busov V."/>
            <person name="Campbell M."/>
            <person name="Carlson J."/>
            <person name="Chalot M."/>
            <person name="Chapman J."/>
            <person name="Chen G.L."/>
            <person name="Cooper D."/>
            <person name="Coutinho P.M."/>
            <person name="Couturier J."/>
            <person name="Covert S."/>
            <person name="Cronk Q."/>
            <person name="Cunningham R."/>
            <person name="Davis J."/>
            <person name="Degroeve S."/>
            <person name="Dejardin A."/>
            <person name="Depamphilis C."/>
            <person name="Detter J."/>
            <person name="Dirks B."/>
            <person name="Dubchak I."/>
            <person name="Duplessis S."/>
            <person name="Ehlting J."/>
            <person name="Ellis B."/>
            <person name="Gendler K."/>
            <person name="Goodstein D."/>
            <person name="Gribskov M."/>
            <person name="Grimwood J."/>
            <person name="Groover A."/>
            <person name="Gunter L."/>
            <person name="Hamberger B."/>
            <person name="Heinze B."/>
            <person name="Helariutta Y."/>
            <person name="Henrissat B."/>
            <person name="Holligan D."/>
            <person name="Holt R."/>
            <person name="Huang W."/>
            <person name="Islam-Faridi N."/>
            <person name="Jones S."/>
            <person name="Jones-Rhoades M."/>
            <person name="Jorgensen R."/>
            <person name="Joshi C."/>
            <person name="Kangasjarvi J."/>
            <person name="Karlsson J."/>
            <person name="Kelleher C."/>
            <person name="Kirkpatrick R."/>
            <person name="Kirst M."/>
            <person name="Kohler A."/>
            <person name="Kalluri U."/>
            <person name="Larimer F."/>
            <person name="Leebens-Mack J."/>
            <person name="Leple J.C."/>
            <person name="Locascio P."/>
            <person name="Lou Y."/>
            <person name="Lucas S."/>
            <person name="Martin F."/>
            <person name="Montanini B."/>
            <person name="Napoli C."/>
            <person name="Nelson D.R."/>
            <person name="Nelson C."/>
            <person name="Nieminen K."/>
            <person name="Nilsson O."/>
            <person name="Pereda V."/>
            <person name="Peter G."/>
            <person name="Philippe R."/>
            <person name="Pilate G."/>
            <person name="Poliakov A."/>
            <person name="Razumovskaya J."/>
            <person name="Richardson P."/>
            <person name="Rinaldi C."/>
            <person name="Ritland K."/>
            <person name="Rouze P."/>
            <person name="Ryaboy D."/>
            <person name="Schmutz J."/>
            <person name="Schrader J."/>
            <person name="Segerman B."/>
            <person name="Shin H."/>
            <person name="Siddiqui A."/>
            <person name="Sterky F."/>
            <person name="Terry A."/>
            <person name="Tsai C.J."/>
            <person name="Uberbacher E."/>
            <person name="Unneberg P."/>
            <person name="Vahala J."/>
            <person name="Wall K."/>
            <person name="Wessler S."/>
            <person name="Yang G."/>
            <person name="Yin T."/>
            <person name="Douglas C."/>
            <person name="Marra M."/>
            <person name="Sandberg G."/>
            <person name="Van de Peer Y."/>
            <person name="Rokhsar D."/>
        </authorList>
    </citation>
    <scope>NUCLEOTIDE SEQUENCE [LARGE SCALE GENOMIC DNA]</scope>
    <source>
        <strain evidence="15">cv. Nisqually</strain>
    </source>
</reference>
<dbReference type="InterPro" id="IPR017972">
    <property type="entry name" value="Cyt_P450_CS"/>
</dbReference>
<keyword evidence="4 13" id="KW-0812">Transmembrane</keyword>
<keyword evidence="7 12" id="KW-0560">Oxidoreductase</keyword>
<dbReference type="Proteomes" id="UP000006729">
    <property type="component" value="Chromosome 8"/>
</dbReference>
<dbReference type="FunFam" id="1.10.630.10:FF:000023">
    <property type="entry name" value="Cytochrome P450 family protein"/>
    <property type="match status" value="1"/>
</dbReference>
<evidence type="ECO:0008006" key="16">
    <source>
        <dbReference type="Google" id="ProtNLM"/>
    </source>
</evidence>
<dbReference type="SUPFAM" id="SSF48264">
    <property type="entry name" value="Cytochrome P450"/>
    <property type="match status" value="1"/>
</dbReference>
<dbReference type="GO" id="GO:0016709">
    <property type="term" value="F:oxidoreductase activity, acting on paired donors, with incorporation or reduction of molecular oxygen, NAD(P)H as one donor, and incorporation of one atom of oxygen"/>
    <property type="evidence" value="ECO:0000318"/>
    <property type="project" value="GO_Central"/>
</dbReference>
<evidence type="ECO:0000256" key="8">
    <source>
        <dbReference type="ARBA" id="ARBA00023004"/>
    </source>
</evidence>
<dbReference type="InterPro" id="IPR050651">
    <property type="entry name" value="Plant_Cytochrome_P450_Monoox"/>
</dbReference>
<feature type="binding site" description="axial binding residue" evidence="11">
    <location>
        <position position="434"/>
    </location>
    <ligand>
        <name>heme</name>
        <dbReference type="ChEBI" id="CHEBI:30413"/>
    </ligand>
    <ligandPart>
        <name>Fe</name>
        <dbReference type="ChEBI" id="CHEBI:18248"/>
    </ligandPart>
</feature>
<evidence type="ECO:0000256" key="10">
    <source>
        <dbReference type="ARBA" id="ARBA00023136"/>
    </source>
</evidence>
<dbReference type="InterPro" id="IPR002401">
    <property type="entry name" value="Cyt_P450_E_grp-I"/>
</dbReference>
<evidence type="ECO:0000256" key="7">
    <source>
        <dbReference type="ARBA" id="ARBA00023002"/>
    </source>
</evidence>
<dbReference type="Gene3D" id="1.10.630.10">
    <property type="entry name" value="Cytochrome P450"/>
    <property type="match status" value="1"/>
</dbReference>
<evidence type="ECO:0000313" key="14">
    <source>
        <dbReference type="EMBL" id="PNT25858.1"/>
    </source>
</evidence>
<evidence type="ECO:0000256" key="12">
    <source>
        <dbReference type="RuleBase" id="RU000461"/>
    </source>
</evidence>
<evidence type="ECO:0000256" key="3">
    <source>
        <dbReference type="ARBA" id="ARBA00022617"/>
    </source>
</evidence>
<dbReference type="PRINTS" id="PR00463">
    <property type="entry name" value="EP450I"/>
</dbReference>
<dbReference type="PROSITE" id="PS00086">
    <property type="entry name" value="CYTOCHROME_P450"/>
    <property type="match status" value="1"/>
</dbReference>
<dbReference type="InParanoid" id="A0A2K1ZKQ8"/>
<name>A0A2K1ZKQ8_POPTR</name>
<dbReference type="EMBL" id="CM009297">
    <property type="protein sequence ID" value="PNT25858.1"/>
    <property type="molecule type" value="Genomic_DNA"/>
</dbReference>
<proteinExistence type="inferred from homology"/>
<keyword evidence="3 11" id="KW-0349">Heme</keyword>
<evidence type="ECO:0000256" key="6">
    <source>
        <dbReference type="ARBA" id="ARBA00022989"/>
    </source>
</evidence>
<dbReference type="Pfam" id="PF00067">
    <property type="entry name" value="p450"/>
    <property type="match status" value="1"/>
</dbReference>
<evidence type="ECO:0000256" key="9">
    <source>
        <dbReference type="ARBA" id="ARBA00023033"/>
    </source>
</evidence>
<accession>A0A2K1ZKQ8</accession>
<dbReference type="InterPro" id="IPR001128">
    <property type="entry name" value="Cyt_P450"/>
</dbReference>
<evidence type="ECO:0000256" key="13">
    <source>
        <dbReference type="SAM" id="Phobius"/>
    </source>
</evidence>
<sequence length="496" mass="56418">MPNTHLYSLFGFFLLVLAVKFLLPTGKKRKNLPPSPPAIPIIGHLHLLKQPIHRTLENLSRKYGPIVFLRFGSRSVILVSSPSLAEECFTKNDINFANRPPFLNGKHLHYNFTTVASANYGDHWRNLRRICAIEIFSSSRLNSSSGIRRDEIKHLARRLQQVSNTGFAKVDLRSMFTDLTFNIVMRMIAGKRYYGEDVNLIEEAKKFKETMQEYADLGGLTNLADVFPIFQSVDYNGFVKKCVGLSKRMDLILQGLVDEHRRDRDRNTMINHLLTLQDSQPEYYTEDIIKGLILIMLLAGTRTLSTSLEWAVCNLLNHPDVERKAREELDTQIGQDHMVDEADISKLPYLQSVILESLRLHPVVPLLAPHMSSADCTIGGYDVPAGTILFANAWAIHRDPTLWNDPTSFKPGRFENWKSEAYTHMPFGMGRRACPGEGLAQRIMAITLGSLIQCFEWEKVDGKDIDMTDKMHTLMCRVEPAEAMCRVRPDMVDLLS</sequence>
<comment type="similarity">
    <text evidence="2 12">Belongs to the cytochrome P450 family.</text>
</comment>
<organism evidence="14 15">
    <name type="scientific">Populus trichocarpa</name>
    <name type="common">Western balsam poplar</name>
    <name type="synonym">Populus balsamifera subsp. trichocarpa</name>
    <dbReference type="NCBI Taxonomy" id="3694"/>
    <lineage>
        <taxon>Eukaryota</taxon>
        <taxon>Viridiplantae</taxon>
        <taxon>Streptophyta</taxon>
        <taxon>Embryophyta</taxon>
        <taxon>Tracheophyta</taxon>
        <taxon>Spermatophyta</taxon>
        <taxon>Magnoliopsida</taxon>
        <taxon>eudicotyledons</taxon>
        <taxon>Gunneridae</taxon>
        <taxon>Pentapetalae</taxon>
        <taxon>rosids</taxon>
        <taxon>fabids</taxon>
        <taxon>Malpighiales</taxon>
        <taxon>Salicaceae</taxon>
        <taxon>Saliceae</taxon>
        <taxon>Populus</taxon>
    </lineage>
</organism>
<keyword evidence="10 13" id="KW-0472">Membrane</keyword>
<dbReference type="PRINTS" id="PR00385">
    <property type="entry name" value="P450"/>
</dbReference>
<evidence type="ECO:0000256" key="2">
    <source>
        <dbReference type="ARBA" id="ARBA00010617"/>
    </source>
</evidence>
<comment type="subcellular location">
    <subcellularLocation>
        <location evidence="1">Membrane</location>
        <topology evidence="1">Single-pass membrane protein</topology>
    </subcellularLocation>
</comment>
<dbReference type="FunCoup" id="A0A2K1ZKQ8">
    <property type="interactions" value="336"/>
</dbReference>
<dbReference type="PANTHER" id="PTHR47947">
    <property type="entry name" value="CYTOCHROME P450 82C3-RELATED"/>
    <property type="match status" value="1"/>
</dbReference>
<dbReference type="GO" id="GO:0016020">
    <property type="term" value="C:membrane"/>
    <property type="evidence" value="ECO:0000318"/>
    <property type="project" value="GO_Central"/>
</dbReference>
<comment type="cofactor">
    <cofactor evidence="11">
        <name>heme</name>
        <dbReference type="ChEBI" id="CHEBI:30413"/>
    </cofactor>
</comment>
<dbReference type="GO" id="GO:0005506">
    <property type="term" value="F:iron ion binding"/>
    <property type="evidence" value="ECO:0007669"/>
    <property type="project" value="InterPro"/>
</dbReference>
<dbReference type="InterPro" id="IPR036396">
    <property type="entry name" value="Cyt_P450_sf"/>
</dbReference>
<keyword evidence="5 11" id="KW-0479">Metal-binding</keyword>
<keyword evidence="9 12" id="KW-0503">Monooxygenase</keyword>
<feature type="transmembrane region" description="Helical" evidence="13">
    <location>
        <begin position="6"/>
        <end position="23"/>
    </location>
</feature>
<dbReference type="GO" id="GO:0020037">
    <property type="term" value="F:heme binding"/>
    <property type="evidence" value="ECO:0007669"/>
    <property type="project" value="InterPro"/>
</dbReference>
<keyword evidence="6 13" id="KW-1133">Transmembrane helix</keyword>
<evidence type="ECO:0000256" key="5">
    <source>
        <dbReference type="ARBA" id="ARBA00022723"/>
    </source>
</evidence>
<evidence type="ECO:0000313" key="15">
    <source>
        <dbReference type="Proteomes" id="UP000006729"/>
    </source>
</evidence>
<dbReference type="CDD" id="cd20653">
    <property type="entry name" value="CYP81"/>
    <property type="match status" value="1"/>
</dbReference>
<protein>
    <recommendedName>
        <fullName evidence="16">Cytochrome P450</fullName>
    </recommendedName>
</protein>
<evidence type="ECO:0000256" key="1">
    <source>
        <dbReference type="ARBA" id="ARBA00004167"/>
    </source>
</evidence>
<dbReference type="STRING" id="3694.A0A2K1ZKQ8"/>
<dbReference type="AlphaFoldDB" id="A0A2K1ZKQ8"/>
<keyword evidence="8 11" id="KW-0408">Iron</keyword>
<evidence type="ECO:0000256" key="4">
    <source>
        <dbReference type="ARBA" id="ARBA00022692"/>
    </source>
</evidence>